<dbReference type="HOGENOM" id="CLU_834294_0_0_1"/>
<name>S8F209_FOMSC</name>
<evidence type="ECO:0008006" key="3">
    <source>
        <dbReference type="Google" id="ProtNLM"/>
    </source>
</evidence>
<dbReference type="InParanoid" id="S8F209"/>
<organism evidence="1 2">
    <name type="scientific">Fomitopsis schrenkii</name>
    <name type="common">Brown rot fungus</name>
    <dbReference type="NCBI Taxonomy" id="2126942"/>
    <lineage>
        <taxon>Eukaryota</taxon>
        <taxon>Fungi</taxon>
        <taxon>Dikarya</taxon>
        <taxon>Basidiomycota</taxon>
        <taxon>Agaricomycotina</taxon>
        <taxon>Agaricomycetes</taxon>
        <taxon>Polyporales</taxon>
        <taxon>Fomitopsis</taxon>
    </lineage>
</organism>
<protein>
    <recommendedName>
        <fullName evidence="3">F-box domain-containing protein</fullName>
    </recommendedName>
</protein>
<dbReference type="OrthoDB" id="3222238at2759"/>
<dbReference type="SUPFAM" id="SSF52047">
    <property type="entry name" value="RNI-like"/>
    <property type="match status" value="1"/>
</dbReference>
<dbReference type="EMBL" id="KE504200">
    <property type="protein sequence ID" value="EPS95795.1"/>
    <property type="molecule type" value="Genomic_DNA"/>
</dbReference>
<proteinExistence type="predicted"/>
<reference evidence="1 2" key="1">
    <citation type="journal article" date="2012" name="Science">
        <title>The Paleozoic origin of enzymatic lignin decomposition reconstructed from 31 fungal genomes.</title>
        <authorList>
            <person name="Floudas D."/>
            <person name="Binder M."/>
            <person name="Riley R."/>
            <person name="Barry K."/>
            <person name="Blanchette R.A."/>
            <person name="Henrissat B."/>
            <person name="Martinez A.T."/>
            <person name="Otillar R."/>
            <person name="Spatafora J.W."/>
            <person name="Yadav J.S."/>
            <person name="Aerts A."/>
            <person name="Benoit I."/>
            <person name="Boyd A."/>
            <person name="Carlson A."/>
            <person name="Copeland A."/>
            <person name="Coutinho P.M."/>
            <person name="de Vries R.P."/>
            <person name="Ferreira P."/>
            <person name="Findley K."/>
            <person name="Foster B."/>
            <person name="Gaskell J."/>
            <person name="Glotzer D."/>
            <person name="Gorecki P."/>
            <person name="Heitman J."/>
            <person name="Hesse C."/>
            <person name="Hori C."/>
            <person name="Igarashi K."/>
            <person name="Jurgens J.A."/>
            <person name="Kallen N."/>
            <person name="Kersten P."/>
            <person name="Kohler A."/>
            <person name="Kuees U."/>
            <person name="Kumar T.K.A."/>
            <person name="Kuo A."/>
            <person name="LaButti K."/>
            <person name="Larrondo L.F."/>
            <person name="Lindquist E."/>
            <person name="Ling A."/>
            <person name="Lombard V."/>
            <person name="Lucas S."/>
            <person name="Lundell T."/>
            <person name="Martin R."/>
            <person name="McLaughlin D.J."/>
            <person name="Morgenstern I."/>
            <person name="Morin E."/>
            <person name="Murat C."/>
            <person name="Nagy L.G."/>
            <person name="Nolan M."/>
            <person name="Ohm R.A."/>
            <person name="Patyshakuliyeva A."/>
            <person name="Rokas A."/>
            <person name="Ruiz-Duenas F.J."/>
            <person name="Sabat G."/>
            <person name="Salamov A."/>
            <person name="Samejima M."/>
            <person name="Schmutz J."/>
            <person name="Slot J.C."/>
            <person name="St John F."/>
            <person name="Stenlid J."/>
            <person name="Sun H."/>
            <person name="Sun S."/>
            <person name="Syed K."/>
            <person name="Tsang A."/>
            <person name="Wiebenga A."/>
            <person name="Young D."/>
            <person name="Pisabarro A."/>
            <person name="Eastwood D.C."/>
            <person name="Martin F."/>
            <person name="Cullen D."/>
            <person name="Grigoriev I.V."/>
            <person name="Hibbett D.S."/>
        </authorList>
    </citation>
    <scope>NUCLEOTIDE SEQUENCE</scope>
    <source>
        <strain evidence="2">FP-58527</strain>
    </source>
</reference>
<evidence type="ECO:0000313" key="1">
    <source>
        <dbReference type="EMBL" id="EPS95795.1"/>
    </source>
</evidence>
<dbReference type="AlphaFoldDB" id="S8F209"/>
<dbReference type="Proteomes" id="UP000015241">
    <property type="component" value="Unassembled WGS sequence"/>
</dbReference>
<gene>
    <name evidence="1" type="ORF">FOMPIDRAFT_1062560</name>
</gene>
<accession>S8F209</accession>
<keyword evidence="2" id="KW-1185">Reference proteome</keyword>
<evidence type="ECO:0000313" key="2">
    <source>
        <dbReference type="Proteomes" id="UP000015241"/>
    </source>
</evidence>
<sequence>MASTRKAVFTPKILMHICLHIQTDSPSDGGPTGFMLSQKLGNDSRATLACVARVCKNFCDPALRVLWKDIPSFAVLVMLLSAAVKVPMFDHYQSYMLRGNIGPADWARFEYYARLVRRCRLTSNYHTLGYVPDVDATVYPHLHLRNGHKPLLPHIETLEWFQTAHTDTTLLCLLAPSLRRLTIFMLEEAPAAPPGGKRARKYAPPPRAAYAVHALLDALVPACPGLEHLALRGDFLAFVEVLPPSLVRSRRLRSLDLAACGQLNTLLARQLGLLTALETLCISTARHMRIETDLGECALCAGVSRGYPCPETLVVDGKQVDPEEFLELYMGDS</sequence>